<accession>A0A2Y9C533</accession>
<keyword evidence="3" id="KW-1185">Reference proteome</keyword>
<protein>
    <submittedName>
        <fullName evidence="2">Uncharacterized protein</fullName>
    </submittedName>
</protein>
<organism evidence="2 3">
    <name type="scientific">Faecalicatena orotica</name>
    <dbReference type="NCBI Taxonomy" id="1544"/>
    <lineage>
        <taxon>Bacteria</taxon>
        <taxon>Bacillati</taxon>
        <taxon>Bacillota</taxon>
        <taxon>Clostridia</taxon>
        <taxon>Lachnospirales</taxon>
        <taxon>Lachnospiraceae</taxon>
        <taxon>Faecalicatena</taxon>
    </lineage>
</organism>
<evidence type="ECO:0000256" key="1">
    <source>
        <dbReference type="SAM" id="Phobius"/>
    </source>
</evidence>
<dbReference type="Proteomes" id="UP000245845">
    <property type="component" value="Unassembled WGS sequence"/>
</dbReference>
<comment type="caution">
    <text evidence="2">The sequence shown here is derived from an EMBL/GenBank/DDBJ whole genome shotgun (WGS) entry which is preliminary data.</text>
</comment>
<evidence type="ECO:0000313" key="3">
    <source>
        <dbReference type="Proteomes" id="UP000245845"/>
    </source>
</evidence>
<keyword evidence="1" id="KW-0472">Membrane</keyword>
<reference evidence="2 3" key="1">
    <citation type="submission" date="2018-05" db="EMBL/GenBank/DDBJ databases">
        <title>The Hungate 1000. A catalogue of reference genomes from the rumen microbiome.</title>
        <authorList>
            <person name="Kelly W."/>
        </authorList>
    </citation>
    <scope>NUCLEOTIDE SEQUENCE [LARGE SCALE GENOMIC DNA]</scope>
    <source>
        <strain evidence="2 3">NLAE-zl-C242</strain>
    </source>
</reference>
<name>A0A2Y9C533_9FIRM</name>
<dbReference type="AlphaFoldDB" id="A0A2Y9C533"/>
<sequence>MEKAYKTMSTAGAGSIVLGIIMIVTGVAAGIITIINGARLLKNKNEITF</sequence>
<keyword evidence="1" id="KW-0812">Transmembrane</keyword>
<dbReference type="RefSeq" id="WP_181368649.1">
    <property type="nucleotide sequence ID" value="NZ_BAAACK010000018.1"/>
</dbReference>
<feature type="transmembrane region" description="Helical" evidence="1">
    <location>
        <begin position="12"/>
        <end position="35"/>
    </location>
</feature>
<gene>
    <name evidence="2" type="ORF">A8806_105135</name>
</gene>
<proteinExistence type="predicted"/>
<keyword evidence="1" id="KW-1133">Transmembrane helix</keyword>
<evidence type="ECO:0000313" key="2">
    <source>
        <dbReference type="EMBL" id="PWJ29833.1"/>
    </source>
</evidence>
<dbReference type="EMBL" id="QGDL01000005">
    <property type="protein sequence ID" value="PWJ29833.1"/>
    <property type="molecule type" value="Genomic_DNA"/>
</dbReference>